<dbReference type="KEGG" id="pgin:FRZ67_21805"/>
<sequence>MIKCIIVEDEVLAQQVIQSHLQKAERFELVGVCNNAMEAQALLNKYEVDLMFLDIQLPGMTGLNFLRSLNNPPLVVLTTAYAEYALESYEFNVIDYLLKPISFDRFSKTISKIVDGKFVLQNKTESGDVTGDHIFIKSNSKFFKIDFPDIIYIEGMKDYLKIHTQENILVTHQTMQEMEQLLPSKQFIRVHKSYIIAVAHIKSIYGNSIEMGKATIPIGISYKEKVMNLIAR</sequence>
<dbReference type="AlphaFoldDB" id="A0A5B8VFC5"/>
<name>A0A5B8VFC5_9BACT</name>
<proteinExistence type="predicted"/>
<dbReference type="Proteomes" id="UP000321533">
    <property type="component" value="Chromosome"/>
</dbReference>
<dbReference type="InterPro" id="IPR007492">
    <property type="entry name" value="LytTR_DNA-bd_dom"/>
</dbReference>
<dbReference type="Gene3D" id="2.40.50.1020">
    <property type="entry name" value="LytTr DNA-binding domain"/>
    <property type="match status" value="1"/>
</dbReference>
<dbReference type="SMART" id="SM00448">
    <property type="entry name" value="REC"/>
    <property type="match status" value="1"/>
</dbReference>
<dbReference type="GO" id="GO:0003677">
    <property type="term" value="F:DNA binding"/>
    <property type="evidence" value="ECO:0007669"/>
    <property type="project" value="InterPro"/>
</dbReference>
<dbReference type="RefSeq" id="WP_147192681.1">
    <property type="nucleotide sequence ID" value="NZ_CP042435.1"/>
</dbReference>
<dbReference type="PANTHER" id="PTHR37299:SF1">
    <property type="entry name" value="STAGE 0 SPORULATION PROTEIN A HOMOLOG"/>
    <property type="match status" value="1"/>
</dbReference>
<evidence type="ECO:0000313" key="4">
    <source>
        <dbReference type="EMBL" id="QEC69805.1"/>
    </source>
</evidence>
<gene>
    <name evidence="4" type="ORF">FRZ67_21805</name>
</gene>
<keyword evidence="5" id="KW-1185">Reference proteome</keyword>
<accession>A0A5B8VFC5</accession>
<dbReference type="InterPro" id="IPR011006">
    <property type="entry name" value="CheY-like_superfamily"/>
</dbReference>
<dbReference type="PROSITE" id="PS50110">
    <property type="entry name" value="RESPONSE_REGULATORY"/>
    <property type="match status" value="1"/>
</dbReference>
<evidence type="ECO:0000259" key="2">
    <source>
        <dbReference type="PROSITE" id="PS50110"/>
    </source>
</evidence>
<reference evidence="4 5" key="1">
    <citation type="journal article" date="2016" name="Int. J. Syst. Evol. Microbiol.">
        <title>Panacibacter ginsenosidivorans gen. nov., sp. nov., with ginsenoside converting activity isolated from soil of a ginseng field.</title>
        <authorList>
            <person name="Siddiqi M.Z."/>
            <person name="Muhammad Shafi S."/>
            <person name="Choi K.D."/>
            <person name="Im W.T."/>
        </authorList>
    </citation>
    <scope>NUCLEOTIDE SEQUENCE [LARGE SCALE GENOMIC DNA]</scope>
    <source>
        <strain evidence="4 5">Gsoil1550</strain>
    </source>
</reference>
<organism evidence="4 5">
    <name type="scientific">Panacibacter ginsenosidivorans</name>
    <dbReference type="NCBI Taxonomy" id="1813871"/>
    <lineage>
        <taxon>Bacteria</taxon>
        <taxon>Pseudomonadati</taxon>
        <taxon>Bacteroidota</taxon>
        <taxon>Chitinophagia</taxon>
        <taxon>Chitinophagales</taxon>
        <taxon>Chitinophagaceae</taxon>
        <taxon>Panacibacter</taxon>
    </lineage>
</organism>
<dbReference type="InterPro" id="IPR001789">
    <property type="entry name" value="Sig_transdc_resp-reg_receiver"/>
</dbReference>
<keyword evidence="1" id="KW-0597">Phosphoprotein</keyword>
<evidence type="ECO:0000256" key="1">
    <source>
        <dbReference type="PROSITE-ProRule" id="PRU00169"/>
    </source>
</evidence>
<dbReference type="SUPFAM" id="SSF52172">
    <property type="entry name" value="CheY-like"/>
    <property type="match status" value="1"/>
</dbReference>
<evidence type="ECO:0000313" key="5">
    <source>
        <dbReference type="Proteomes" id="UP000321533"/>
    </source>
</evidence>
<dbReference type="GO" id="GO:0000156">
    <property type="term" value="F:phosphorelay response regulator activity"/>
    <property type="evidence" value="ECO:0007669"/>
    <property type="project" value="InterPro"/>
</dbReference>
<feature type="modified residue" description="4-aspartylphosphate" evidence="1">
    <location>
        <position position="54"/>
    </location>
</feature>
<dbReference type="Gene3D" id="3.40.50.2300">
    <property type="match status" value="1"/>
</dbReference>
<dbReference type="PROSITE" id="PS50930">
    <property type="entry name" value="HTH_LYTTR"/>
    <property type="match status" value="1"/>
</dbReference>
<feature type="domain" description="HTH LytTR-type" evidence="3">
    <location>
        <begin position="134"/>
        <end position="204"/>
    </location>
</feature>
<dbReference type="Pfam" id="PF00072">
    <property type="entry name" value="Response_reg"/>
    <property type="match status" value="1"/>
</dbReference>
<dbReference type="PANTHER" id="PTHR37299">
    <property type="entry name" value="TRANSCRIPTIONAL REGULATOR-RELATED"/>
    <property type="match status" value="1"/>
</dbReference>
<protein>
    <submittedName>
        <fullName evidence="4">Response regulator transcription factor</fullName>
    </submittedName>
</protein>
<dbReference type="SMART" id="SM00850">
    <property type="entry name" value="LytTR"/>
    <property type="match status" value="1"/>
</dbReference>
<evidence type="ECO:0000259" key="3">
    <source>
        <dbReference type="PROSITE" id="PS50930"/>
    </source>
</evidence>
<feature type="domain" description="Response regulatory" evidence="2">
    <location>
        <begin position="3"/>
        <end position="114"/>
    </location>
</feature>
<dbReference type="InterPro" id="IPR046947">
    <property type="entry name" value="LytR-like"/>
</dbReference>
<dbReference type="Pfam" id="PF04397">
    <property type="entry name" value="LytTR"/>
    <property type="match status" value="1"/>
</dbReference>
<dbReference type="EMBL" id="CP042435">
    <property type="protein sequence ID" value="QEC69805.1"/>
    <property type="molecule type" value="Genomic_DNA"/>
</dbReference>
<dbReference type="OrthoDB" id="9787344at2"/>